<dbReference type="RefSeq" id="WP_226731052.1">
    <property type="nucleotide sequence ID" value="NZ_JAJAUY010000253.1"/>
</dbReference>
<gene>
    <name evidence="13" type="ORF">LG632_29845</name>
</gene>
<proteinExistence type="inferred from homology"/>
<comment type="caution">
    <text evidence="13">The sequence shown here is derived from an EMBL/GenBank/DDBJ whole genome shotgun (WGS) entry which is preliminary data.</text>
</comment>
<dbReference type="Pfam" id="PF00122">
    <property type="entry name" value="E1-E2_ATPase"/>
    <property type="match status" value="1"/>
</dbReference>
<dbReference type="Proteomes" id="UP001199054">
    <property type="component" value="Unassembled WGS sequence"/>
</dbReference>
<dbReference type="Pfam" id="PF00702">
    <property type="entry name" value="Hydrolase"/>
    <property type="match status" value="1"/>
</dbReference>
<evidence type="ECO:0000256" key="9">
    <source>
        <dbReference type="ARBA" id="ARBA00022989"/>
    </source>
</evidence>
<keyword evidence="6 11" id="KW-0067">ATP-binding</keyword>
<dbReference type="SFLD" id="SFLDS00003">
    <property type="entry name" value="Haloacid_Dehalogenase"/>
    <property type="match status" value="1"/>
</dbReference>
<keyword evidence="14" id="KW-1185">Reference proteome</keyword>
<evidence type="ECO:0000256" key="5">
    <source>
        <dbReference type="ARBA" id="ARBA00022741"/>
    </source>
</evidence>
<evidence type="ECO:0000256" key="8">
    <source>
        <dbReference type="ARBA" id="ARBA00022967"/>
    </source>
</evidence>
<evidence type="ECO:0000256" key="3">
    <source>
        <dbReference type="ARBA" id="ARBA00022692"/>
    </source>
</evidence>
<feature type="transmembrane region" description="Helical" evidence="11">
    <location>
        <begin position="728"/>
        <end position="753"/>
    </location>
</feature>
<evidence type="ECO:0000313" key="14">
    <source>
        <dbReference type="Proteomes" id="UP001199054"/>
    </source>
</evidence>
<organism evidence="13 14">
    <name type="scientific">Streptomyces antimicrobicus</name>
    <dbReference type="NCBI Taxonomy" id="2883108"/>
    <lineage>
        <taxon>Bacteria</taxon>
        <taxon>Bacillati</taxon>
        <taxon>Actinomycetota</taxon>
        <taxon>Actinomycetes</taxon>
        <taxon>Kitasatosporales</taxon>
        <taxon>Streptomycetaceae</taxon>
        <taxon>Streptomyces</taxon>
    </lineage>
</organism>
<keyword evidence="4 11" id="KW-0479">Metal-binding</keyword>
<feature type="transmembrane region" description="Helical" evidence="11">
    <location>
        <begin position="411"/>
        <end position="436"/>
    </location>
</feature>
<feature type="domain" description="P-type ATPase A" evidence="12">
    <location>
        <begin position="257"/>
        <end position="362"/>
    </location>
</feature>
<dbReference type="InterPro" id="IPR051949">
    <property type="entry name" value="Cation_Transport_ATPase"/>
</dbReference>
<evidence type="ECO:0000256" key="6">
    <source>
        <dbReference type="ARBA" id="ARBA00022840"/>
    </source>
</evidence>
<comment type="similarity">
    <text evidence="2 11">Belongs to the cation transport ATPase (P-type) (TC 3.A.3) family. Type IB subfamily.</text>
</comment>
<dbReference type="PROSITE" id="PS01229">
    <property type="entry name" value="COF_2"/>
    <property type="match status" value="1"/>
</dbReference>
<dbReference type="SFLD" id="SFLDG00002">
    <property type="entry name" value="C1.7:_P-type_atpase_like"/>
    <property type="match status" value="1"/>
</dbReference>
<name>A0ABS8BG81_9ACTN</name>
<dbReference type="InterPro" id="IPR027256">
    <property type="entry name" value="P-typ_ATPase_IB"/>
</dbReference>
<keyword evidence="3 11" id="KW-0812">Transmembrane</keyword>
<dbReference type="InterPro" id="IPR023299">
    <property type="entry name" value="ATPase_P-typ_cyto_dom_N"/>
</dbReference>
<dbReference type="PANTHER" id="PTHR43079">
    <property type="entry name" value="PROBABLE CADMIUM/ZINC-TRANSPORTING ATPASE HMA1"/>
    <property type="match status" value="1"/>
</dbReference>
<accession>A0ABS8BG81</accession>
<feature type="transmembrane region" description="Helical" evidence="11">
    <location>
        <begin position="12"/>
        <end position="29"/>
    </location>
</feature>
<dbReference type="Gene3D" id="3.40.1110.10">
    <property type="entry name" value="Calcium-transporting ATPase, cytoplasmic domain N"/>
    <property type="match status" value="1"/>
</dbReference>
<dbReference type="NCBIfam" id="TIGR01494">
    <property type="entry name" value="ATPase_P-type"/>
    <property type="match status" value="2"/>
</dbReference>
<keyword evidence="8" id="KW-1278">Translocase</keyword>
<evidence type="ECO:0000313" key="13">
    <source>
        <dbReference type="EMBL" id="MCB5183543.1"/>
    </source>
</evidence>
<dbReference type="SFLD" id="SFLDF00027">
    <property type="entry name" value="p-type_atpase"/>
    <property type="match status" value="1"/>
</dbReference>
<evidence type="ECO:0000256" key="4">
    <source>
        <dbReference type="ARBA" id="ARBA00022723"/>
    </source>
</evidence>
<dbReference type="PANTHER" id="PTHR43079:SF1">
    <property type="entry name" value="CADMIUM_ZINC-TRANSPORTING ATPASE HMA1, CHLOROPLASTIC-RELATED"/>
    <property type="match status" value="1"/>
</dbReference>
<dbReference type="SUPFAM" id="SSF56784">
    <property type="entry name" value="HAD-like"/>
    <property type="match status" value="1"/>
</dbReference>
<dbReference type="InterPro" id="IPR059000">
    <property type="entry name" value="ATPase_P-type_domA"/>
</dbReference>
<dbReference type="InterPro" id="IPR036412">
    <property type="entry name" value="HAD-like_sf"/>
</dbReference>
<dbReference type="InterPro" id="IPR044492">
    <property type="entry name" value="P_typ_ATPase_HD_dom"/>
</dbReference>
<dbReference type="PRINTS" id="PR00119">
    <property type="entry name" value="CATATPASE"/>
</dbReference>
<evidence type="ECO:0000259" key="12">
    <source>
        <dbReference type="Pfam" id="PF00122"/>
    </source>
</evidence>
<keyword evidence="7" id="KW-0460">Magnesium</keyword>
<dbReference type="InterPro" id="IPR018303">
    <property type="entry name" value="ATPase_P-typ_P_site"/>
</dbReference>
<dbReference type="InterPro" id="IPR023298">
    <property type="entry name" value="ATPase_P-typ_TM_dom_sf"/>
</dbReference>
<dbReference type="Gene3D" id="2.70.150.10">
    <property type="entry name" value="Calcium-transporting ATPase, cytoplasmic transduction domain A"/>
    <property type="match status" value="1"/>
</dbReference>
<keyword evidence="11" id="KW-1003">Cell membrane</keyword>
<dbReference type="InterPro" id="IPR008250">
    <property type="entry name" value="ATPase_P-typ_transduc_dom_A_sf"/>
</dbReference>
<evidence type="ECO:0000256" key="11">
    <source>
        <dbReference type="RuleBase" id="RU362081"/>
    </source>
</evidence>
<protein>
    <submittedName>
        <fullName evidence="13">Heavy metal translocating P-type ATPase</fullName>
    </submittedName>
</protein>
<sequence length="774" mass="77344">MGLDLTGNGGAVSFGLFLAAYAFGGFFTLREALTSVRRGRFEVDFLMLVAAAGAAAIGRWEEGAVLLVLFSIGHALEGYALARARRSIESLADLAPRTALRLHRAGEPDGGGVMPVATGAGATQAPAPTVSAMGGLGVSAAAGEPTLAGVEVPPAAGAPAPTGGEESAAAEVSVSADVVVSAAGGGRVSAVGGGRASAAAGVPTVAGVGVPPVAGAPAPTGGEESVAADVGVSVATAVGVSAAGSGPAPTAGGVSAAGAVEVSVEELAVGDTVLVRPHTRVPADGFVVAGTSSVDQSPITGESVPADKAPVADRAAALANPAAQDPAGTVFAGSVNGAGALEVVVTRLARDNTLAHVVRMVQEADRRTSPTQRFTDRFQRVFVPAVLALVAALLGFGALTGEPFTDTFYRAMAVLVAASPCALAIATPAAVLSAVGRAARGGVLIKGGAPLEEFGRLRTVAFDKTGTLTEGRPRLTEVEPAEGVGRDELLRTALAVQRGSDHPLAQAVVRDAPALLDAAAPDRFGEATGVRALVGRGVTAELGGETVHIGSLAHLESLAGPPVPPSLRERTQELARAGRTTMVVRRGDRHLGTLALMDAPRPEAVATVAALRRLGVTRMVMLSGDDQRVADAVGRTVGMDEVRGGLLPQDKVAEVARLRAGGRTAMIGDGVNDAPAMAGATVGVAMGAAGSAVALETADIALMSDDLRRLPFVTGLSRKAGRIIRQNLWLSLGLVAVLVPATVLGLGIGPAVLAHEGSTLLVVANALRLLRHPD</sequence>
<feature type="transmembrane region" description="Helical" evidence="11">
    <location>
        <begin position="381"/>
        <end position="399"/>
    </location>
</feature>
<dbReference type="SUPFAM" id="SSF81653">
    <property type="entry name" value="Calcium ATPase, transduction domain A"/>
    <property type="match status" value="1"/>
</dbReference>
<dbReference type="InterPro" id="IPR023214">
    <property type="entry name" value="HAD_sf"/>
</dbReference>
<reference evidence="13 14" key="1">
    <citation type="submission" date="2021-10" db="EMBL/GenBank/DDBJ databases">
        <title>Streptomyces sp. strain SMC 277, a novel streptomycete isolated from soil.</title>
        <authorList>
            <person name="Chanama M."/>
        </authorList>
    </citation>
    <scope>NUCLEOTIDE SEQUENCE [LARGE SCALE GENOMIC DNA]</scope>
    <source>
        <strain evidence="13 14">SMC 277</strain>
    </source>
</reference>
<keyword evidence="10 11" id="KW-0472">Membrane</keyword>
<evidence type="ECO:0000256" key="10">
    <source>
        <dbReference type="ARBA" id="ARBA00023136"/>
    </source>
</evidence>
<dbReference type="InterPro" id="IPR001757">
    <property type="entry name" value="P_typ_ATPase"/>
</dbReference>
<evidence type="ECO:0000256" key="1">
    <source>
        <dbReference type="ARBA" id="ARBA00004651"/>
    </source>
</evidence>
<dbReference type="EMBL" id="JAJAUY010000253">
    <property type="protein sequence ID" value="MCB5183543.1"/>
    <property type="molecule type" value="Genomic_DNA"/>
</dbReference>
<dbReference type="PROSITE" id="PS00154">
    <property type="entry name" value="ATPASE_E1_E2"/>
    <property type="match status" value="1"/>
</dbReference>
<evidence type="ECO:0000256" key="2">
    <source>
        <dbReference type="ARBA" id="ARBA00006024"/>
    </source>
</evidence>
<dbReference type="NCBIfam" id="TIGR01525">
    <property type="entry name" value="ATPase-IB_hvy"/>
    <property type="match status" value="1"/>
</dbReference>
<dbReference type="SUPFAM" id="SSF81665">
    <property type="entry name" value="Calcium ATPase, transmembrane domain M"/>
    <property type="match status" value="1"/>
</dbReference>
<evidence type="ECO:0000256" key="7">
    <source>
        <dbReference type="ARBA" id="ARBA00022842"/>
    </source>
</evidence>
<dbReference type="Gene3D" id="3.40.50.1000">
    <property type="entry name" value="HAD superfamily/HAD-like"/>
    <property type="match status" value="1"/>
</dbReference>
<keyword evidence="5 11" id="KW-0547">Nucleotide-binding</keyword>
<comment type="subcellular location">
    <subcellularLocation>
        <location evidence="1">Cell membrane</location>
        <topology evidence="1">Multi-pass membrane protein</topology>
    </subcellularLocation>
</comment>
<keyword evidence="9 11" id="KW-1133">Transmembrane helix</keyword>